<evidence type="ECO:0000256" key="2">
    <source>
        <dbReference type="ARBA" id="ARBA00022723"/>
    </source>
</evidence>
<dbReference type="CDD" id="cd01638">
    <property type="entry name" value="CysQ"/>
    <property type="match status" value="1"/>
</dbReference>
<dbReference type="GO" id="GO:0046854">
    <property type="term" value="P:phosphatidylinositol phosphate biosynthetic process"/>
    <property type="evidence" value="ECO:0007669"/>
    <property type="project" value="InterPro"/>
</dbReference>
<evidence type="ECO:0000313" key="8">
    <source>
        <dbReference type="EMBL" id="SUO94845.1"/>
    </source>
</evidence>
<feature type="binding site" evidence="7">
    <location>
        <position position="216"/>
    </location>
    <ligand>
        <name>Mg(2+)</name>
        <dbReference type="ChEBI" id="CHEBI:18420"/>
        <label>1</label>
        <note>catalytic</note>
    </ligand>
</feature>
<dbReference type="PANTHER" id="PTHR43028">
    <property type="entry name" value="3'(2'),5'-BISPHOSPHATE NUCLEOTIDASE 1"/>
    <property type="match status" value="1"/>
</dbReference>
<dbReference type="PRINTS" id="PR00377">
    <property type="entry name" value="IMPHPHTASES"/>
</dbReference>
<dbReference type="InterPro" id="IPR050725">
    <property type="entry name" value="CysQ/Inositol_MonoPase"/>
</dbReference>
<evidence type="ECO:0000256" key="5">
    <source>
        <dbReference type="ARBA" id="ARBA00042530"/>
    </source>
</evidence>
<dbReference type="InterPro" id="IPR020550">
    <property type="entry name" value="Inositol_monophosphatase_CS"/>
</dbReference>
<sequence length="284" mass="31851">MLLPDTRHCIEKIAALCEQASAAILYFYGNDERLKTIKKADSTPLTQADLAVHKILMEGLPQILSIPVVSEESAKAAQFAHHRDYWLIDPIDGTKEFINRTGEFCIAIARIENHRPTLGLIYAPLTHQYWFAIKGQGAYRYTPNQSIKALNAQNETAEPILITAKPKIGKRLQHYLSQTLGNYRQVSCASALKFCWIAEGKADIYFKLASATSEWDTAAGDILLSEVGGGLRYLGNTVLQYGRRETTLNPPFIAYNNKISSDKLACYFEQLEKLCSTENIYLPK</sequence>
<dbReference type="Gene3D" id="3.40.190.80">
    <property type="match status" value="1"/>
</dbReference>
<dbReference type="AlphaFoldDB" id="A0A380MQI6"/>
<dbReference type="GO" id="GO:0008441">
    <property type="term" value="F:3'(2'),5'-bisphosphate nucleotidase activity"/>
    <property type="evidence" value="ECO:0007669"/>
    <property type="project" value="UniProtKB-EC"/>
</dbReference>
<dbReference type="Proteomes" id="UP000254601">
    <property type="component" value="Unassembled WGS sequence"/>
</dbReference>
<evidence type="ECO:0000256" key="3">
    <source>
        <dbReference type="ARBA" id="ARBA00022842"/>
    </source>
</evidence>
<evidence type="ECO:0000256" key="6">
    <source>
        <dbReference type="ARBA" id="ARBA00044544"/>
    </source>
</evidence>
<reference evidence="8 9" key="1">
    <citation type="submission" date="2018-06" db="EMBL/GenBank/DDBJ databases">
        <authorList>
            <consortium name="Pathogen Informatics"/>
            <person name="Doyle S."/>
        </authorList>
    </citation>
    <scope>NUCLEOTIDE SEQUENCE [LARGE SCALE GENOMIC DNA]</scope>
    <source>
        <strain evidence="8 9">NCTC13337</strain>
    </source>
</reference>
<accession>A0A380MQI6</accession>
<dbReference type="GO" id="GO:0050427">
    <property type="term" value="P:3'-phosphoadenosine 5'-phosphosulfate metabolic process"/>
    <property type="evidence" value="ECO:0007669"/>
    <property type="project" value="TreeGrafter"/>
</dbReference>
<dbReference type="GO" id="GO:0046872">
    <property type="term" value="F:metal ion binding"/>
    <property type="evidence" value="ECO:0007669"/>
    <property type="project" value="UniProtKB-KW"/>
</dbReference>
<proteinExistence type="predicted"/>
<name>A0A380MQI6_9GAMM</name>
<dbReference type="PROSITE" id="PS00630">
    <property type="entry name" value="IMP_2"/>
    <property type="match status" value="1"/>
</dbReference>
<dbReference type="GO" id="GO:0000103">
    <property type="term" value="P:sulfate assimilation"/>
    <property type="evidence" value="ECO:0007669"/>
    <property type="project" value="TreeGrafter"/>
</dbReference>
<evidence type="ECO:0000256" key="4">
    <source>
        <dbReference type="ARBA" id="ARBA00041694"/>
    </source>
</evidence>
<dbReference type="InterPro" id="IPR020583">
    <property type="entry name" value="Inositol_monoP_metal-BS"/>
</dbReference>
<keyword evidence="2 7" id="KW-0479">Metal-binding</keyword>
<feature type="binding site" evidence="7">
    <location>
        <position position="71"/>
    </location>
    <ligand>
        <name>Mg(2+)</name>
        <dbReference type="ChEBI" id="CHEBI:18420"/>
        <label>1</label>
        <note>catalytic</note>
    </ligand>
</feature>
<dbReference type="PROSITE" id="PS00629">
    <property type="entry name" value="IMP_1"/>
    <property type="match status" value="1"/>
</dbReference>
<protein>
    <recommendedName>
        <fullName evidence="4">3'(2'),5-bisphosphonucleoside 3'(2')-phosphohydrolase</fullName>
    </recommendedName>
    <alternativeName>
        <fullName evidence="6">3'-phosphoadenosine 5'-phosphate phosphatase</fullName>
    </alternativeName>
    <alternativeName>
        <fullName evidence="5">DPNPase</fullName>
    </alternativeName>
</protein>
<dbReference type="EMBL" id="UHIC01000001">
    <property type="protein sequence ID" value="SUO94845.1"/>
    <property type="molecule type" value="Genomic_DNA"/>
</dbReference>
<comment type="cofactor">
    <cofactor evidence="7">
        <name>Mg(2+)</name>
        <dbReference type="ChEBI" id="CHEBI:18420"/>
    </cofactor>
</comment>
<feature type="binding site" evidence="7">
    <location>
        <position position="91"/>
    </location>
    <ligand>
        <name>Mg(2+)</name>
        <dbReference type="ChEBI" id="CHEBI:18420"/>
        <label>1</label>
        <note>catalytic</note>
    </ligand>
</feature>
<dbReference type="OrthoDB" id="9785695at2"/>
<feature type="binding site" evidence="7">
    <location>
        <position position="92"/>
    </location>
    <ligand>
        <name>Mg(2+)</name>
        <dbReference type="ChEBI" id="CHEBI:18420"/>
        <label>1</label>
        <note>catalytic</note>
    </ligand>
</feature>
<evidence type="ECO:0000256" key="7">
    <source>
        <dbReference type="PIRSR" id="PIRSR600760-2"/>
    </source>
</evidence>
<dbReference type="Pfam" id="PF00459">
    <property type="entry name" value="Inositol_P"/>
    <property type="match status" value="1"/>
</dbReference>
<evidence type="ECO:0000313" key="9">
    <source>
        <dbReference type="Proteomes" id="UP000254601"/>
    </source>
</evidence>
<keyword evidence="9" id="KW-1185">Reference proteome</keyword>
<keyword evidence="8" id="KW-0378">Hydrolase</keyword>
<feature type="binding site" evidence="7">
    <location>
        <position position="89"/>
    </location>
    <ligand>
        <name>Mg(2+)</name>
        <dbReference type="ChEBI" id="CHEBI:18420"/>
        <label>1</label>
        <note>catalytic</note>
    </ligand>
</feature>
<dbReference type="PANTHER" id="PTHR43028:SF5">
    <property type="entry name" value="3'(2'),5'-BISPHOSPHATE NUCLEOTIDASE 1"/>
    <property type="match status" value="1"/>
</dbReference>
<dbReference type="Gene3D" id="3.30.540.10">
    <property type="entry name" value="Fructose-1,6-Bisphosphatase, subunit A, domain 1"/>
    <property type="match status" value="1"/>
</dbReference>
<organism evidence="8 9">
    <name type="scientific">Suttonella ornithocola</name>
    <dbReference type="NCBI Taxonomy" id="279832"/>
    <lineage>
        <taxon>Bacteria</taxon>
        <taxon>Pseudomonadati</taxon>
        <taxon>Pseudomonadota</taxon>
        <taxon>Gammaproteobacteria</taxon>
        <taxon>Cardiobacteriales</taxon>
        <taxon>Cardiobacteriaceae</taxon>
        <taxon>Suttonella</taxon>
    </lineage>
</organism>
<dbReference type="RefSeq" id="WP_072576450.1">
    <property type="nucleotide sequence ID" value="NZ_LWHB01000074.1"/>
</dbReference>
<gene>
    <name evidence="8" type="primary">cysQ</name>
    <name evidence="8" type="ORF">NCTC13337_00960</name>
</gene>
<keyword evidence="3 7" id="KW-0460">Magnesium</keyword>
<comment type="catalytic activity">
    <reaction evidence="1">
        <text>adenosine 3',5'-bisphosphate + H2O = AMP + phosphate</text>
        <dbReference type="Rhea" id="RHEA:10040"/>
        <dbReference type="ChEBI" id="CHEBI:15377"/>
        <dbReference type="ChEBI" id="CHEBI:43474"/>
        <dbReference type="ChEBI" id="CHEBI:58343"/>
        <dbReference type="ChEBI" id="CHEBI:456215"/>
        <dbReference type="EC" id="3.1.3.7"/>
    </reaction>
</comment>
<evidence type="ECO:0000256" key="1">
    <source>
        <dbReference type="ARBA" id="ARBA00001625"/>
    </source>
</evidence>
<dbReference type="InterPro" id="IPR000760">
    <property type="entry name" value="Inositol_monophosphatase-like"/>
</dbReference>
<dbReference type="SUPFAM" id="SSF56655">
    <property type="entry name" value="Carbohydrate phosphatase"/>
    <property type="match status" value="1"/>
</dbReference>